<dbReference type="SUPFAM" id="SSF54427">
    <property type="entry name" value="NTF2-like"/>
    <property type="match status" value="1"/>
</dbReference>
<keyword evidence="1" id="KW-0732">Signal</keyword>
<evidence type="ECO:0000313" key="4">
    <source>
        <dbReference type="Proteomes" id="UP000515292"/>
    </source>
</evidence>
<dbReference type="Proteomes" id="UP000515292">
    <property type="component" value="Chromosome"/>
</dbReference>
<evidence type="ECO:0000313" key="3">
    <source>
        <dbReference type="EMBL" id="QMW22034.1"/>
    </source>
</evidence>
<feature type="signal peptide" evidence="1">
    <location>
        <begin position="1"/>
        <end position="23"/>
    </location>
</feature>
<reference evidence="3 4" key="1">
    <citation type="submission" date="2020-07" db="EMBL/GenBank/DDBJ databases">
        <title>Complete genome sequence for Sandaracinobacter sp. M6.</title>
        <authorList>
            <person name="Tang Y."/>
            <person name="Liu Q."/>
            <person name="Guo Z."/>
            <person name="Lei P."/>
            <person name="Huang B."/>
        </authorList>
    </citation>
    <scope>NUCLEOTIDE SEQUENCE [LARGE SCALE GENOMIC DNA]</scope>
    <source>
        <strain evidence="3 4">M6</strain>
    </source>
</reference>
<dbReference type="KEGG" id="sand:H3309_11725"/>
<evidence type="ECO:0000256" key="1">
    <source>
        <dbReference type="SAM" id="SignalP"/>
    </source>
</evidence>
<protein>
    <submittedName>
        <fullName evidence="3">Nuclear transport factor 2 family protein</fullName>
    </submittedName>
</protein>
<gene>
    <name evidence="3" type="ORF">H3309_11725</name>
</gene>
<dbReference type="EMBL" id="CP059851">
    <property type="protein sequence ID" value="QMW22034.1"/>
    <property type="molecule type" value="Genomic_DNA"/>
</dbReference>
<evidence type="ECO:0000259" key="2">
    <source>
        <dbReference type="Pfam" id="PF14534"/>
    </source>
</evidence>
<sequence length="169" mass="18312">MRTWIAALTAAGIILAGAAPALANWKAANATVEAAAKDPVIAAVLAATVRMDEAILKRDAEAFGGLFDPAAVVNSPYNNVATRDMAMQRIRNGMIDYTSLERSIEFAARRGAHDVILMGEERYTPVGVSQYAGQVLRRRTSELWSNESGGWKLVLRQATVIKVEPMQPK</sequence>
<proteinExistence type="predicted"/>
<accession>A0A7G5IF92</accession>
<dbReference type="InterPro" id="IPR027843">
    <property type="entry name" value="DUF4440"/>
</dbReference>
<feature type="domain" description="DUF4440" evidence="2">
    <location>
        <begin position="46"/>
        <end position="153"/>
    </location>
</feature>
<dbReference type="InterPro" id="IPR032710">
    <property type="entry name" value="NTF2-like_dom_sf"/>
</dbReference>
<keyword evidence="4" id="KW-1185">Reference proteome</keyword>
<name>A0A7G5IF92_9SPHN</name>
<organism evidence="3 4">
    <name type="scientific">Sandaracinobacteroides saxicola</name>
    <dbReference type="NCBI Taxonomy" id="2759707"/>
    <lineage>
        <taxon>Bacteria</taxon>
        <taxon>Pseudomonadati</taxon>
        <taxon>Pseudomonadota</taxon>
        <taxon>Alphaproteobacteria</taxon>
        <taxon>Sphingomonadales</taxon>
        <taxon>Sphingosinicellaceae</taxon>
        <taxon>Sandaracinobacteroides</taxon>
    </lineage>
</organism>
<dbReference type="Gene3D" id="3.10.450.50">
    <property type="match status" value="1"/>
</dbReference>
<dbReference type="Pfam" id="PF14534">
    <property type="entry name" value="DUF4440"/>
    <property type="match status" value="1"/>
</dbReference>
<dbReference type="RefSeq" id="WP_182294879.1">
    <property type="nucleotide sequence ID" value="NZ_CP059851.1"/>
</dbReference>
<feature type="chain" id="PRO_5028875245" evidence="1">
    <location>
        <begin position="24"/>
        <end position="169"/>
    </location>
</feature>
<dbReference type="AlphaFoldDB" id="A0A7G5IF92"/>